<name>A0A7D3QTU1_9VIRU</name>
<proteinExistence type="predicted"/>
<evidence type="ECO:0000313" key="2">
    <source>
        <dbReference type="EMBL" id="QKF93605.1"/>
    </source>
</evidence>
<reference evidence="2 3" key="1">
    <citation type="submission" date="2020-04" db="EMBL/GenBank/DDBJ databases">
        <title>Advantages and limits of metagenomic assembly and binning of a giant virus.</title>
        <authorList>
            <person name="Schulz F."/>
            <person name="Andreani J."/>
            <person name="Francis R."/>
            <person name="Boudjemaa H."/>
            <person name="Bou Khalil J.Y."/>
            <person name="Lee J."/>
            <person name="La Scola B."/>
            <person name="Woyke T."/>
        </authorList>
    </citation>
    <scope>NUCLEOTIDE SEQUENCE [LARGE SCALE GENOMIC DNA]</scope>
    <source>
        <strain evidence="2 3">FV1/VV64</strain>
    </source>
</reference>
<protein>
    <submittedName>
        <fullName evidence="2">Uncharacterized protein</fullName>
    </submittedName>
</protein>
<evidence type="ECO:0000313" key="3">
    <source>
        <dbReference type="Proteomes" id="UP001162001"/>
    </source>
</evidence>
<sequence>MFWEILLSNLITTIVVGGGILSYHLYRQYKEQQYYTMVKQKLTDSLMAVSQGLLYYFALKGTIDLNQIKSILGSHPILKEHFPLHLSEFAIPPVNPLYDTTFSHDDLFKNSYPKPCTASQFPHCKMAQECKFKKPCSFILKNNDCNNENEYTSEQTECELEIPDSEVIKKVSI</sequence>
<keyword evidence="1" id="KW-0812">Transmembrane</keyword>
<keyword evidence="3" id="KW-1185">Reference proteome</keyword>
<dbReference type="Proteomes" id="UP001162001">
    <property type="component" value="Segment"/>
</dbReference>
<evidence type="ECO:0000256" key="1">
    <source>
        <dbReference type="SAM" id="Phobius"/>
    </source>
</evidence>
<feature type="transmembrane region" description="Helical" evidence="1">
    <location>
        <begin position="6"/>
        <end position="26"/>
    </location>
</feature>
<gene>
    <name evidence="2" type="ORF">Fadolivirus_1_147</name>
</gene>
<organism evidence="2 3">
    <name type="scientific">Fadolivirus FV1/VV64</name>
    <dbReference type="NCBI Taxonomy" id="3070911"/>
    <lineage>
        <taxon>Viruses</taxon>
        <taxon>Varidnaviria</taxon>
        <taxon>Bamfordvirae</taxon>
        <taxon>Nucleocytoviricota</taxon>
        <taxon>Megaviricetes</taxon>
        <taxon>Imitervirales</taxon>
        <taxon>Mimiviridae</taxon>
        <taxon>Klosneuvirinae</taxon>
        <taxon>Fadolivirus</taxon>
        <taxon>Fadolivirus algeromassiliense</taxon>
    </lineage>
</organism>
<keyword evidence="1" id="KW-1133">Transmembrane helix</keyword>
<keyword evidence="1" id="KW-0472">Membrane</keyword>
<accession>A0A7D3QTU1</accession>
<dbReference type="EMBL" id="MT418680">
    <property type="protein sequence ID" value="QKF93605.1"/>
    <property type="molecule type" value="Genomic_DNA"/>
</dbReference>